<sequence>MSPILDIPTSPTPAGDADAITDRLNMGRAIFTAKEVKTVCQYYISTSESGARPSMQTVKFVKSACFPFASPQAKQQLRSLSNSNDQSTVEKYVNILIDDGAPLRLQNHYEAHPDTLFFVGEVLQGSQDIAQHESNQWHQIPHAFIQSALAILSLHESGQTLFDPQDIQVLYSYLENLIGRGADIWMNLAIFFWDAAHPFVSSRLRAKYGSFSATDEIAVIAEQYTDLLSDGSITRLVETISHPPHVKVEVKPEVVQHREPGIGDPSASKADTGESEQMQEQLKKNVKPPHSPHKPKYTGAPDPSKIPRSGTVDPAGHALPSFLRRRQTRSQGSVYSNLSPRQIRDIVRQYDAKTQRDIHNNPEVFYWSSPFAVHIRPEYFWVLDQELENDEMALTESQITAIFPLWRTVMGLPPVQENSISPTPNSRSKSPREIERPSAGSTPTLYSVSTKANHLTYRVEDLFIANDELRSRVDKLTGQIKDLEALCSEYQKKSDEDSNAEEQIVPNKPAFPSGKKRQSPLEGESSGGSSVQPISQRLRRPNRRNVRRSARRVAKK</sequence>
<dbReference type="AlphaFoldDB" id="A0A1V6PK97"/>
<accession>A0A1V6PK97</accession>
<comment type="caution">
    <text evidence="2">The sequence shown here is derived from an EMBL/GenBank/DDBJ whole genome shotgun (WGS) entry which is preliminary data.</text>
</comment>
<feature type="compositionally biased region" description="Basic and acidic residues" evidence="1">
    <location>
        <begin position="247"/>
        <end position="261"/>
    </location>
</feature>
<dbReference type="Proteomes" id="UP000191522">
    <property type="component" value="Unassembled WGS sequence"/>
</dbReference>
<feature type="region of interest" description="Disordered" evidence="1">
    <location>
        <begin position="414"/>
        <end position="447"/>
    </location>
</feature>
<feature type="compositionally biased region" description="Basic residues" evidence="1">
    <location>
        <begin position="537"/>
        <end position="556"/>
    </location>
</feature>
<name>A0A1V6PK97_PENDC</name>
<feature type="compositionally biased region" description="Polar residues" evidence="1">
    <location>
        <begin position="416"/>
        <end position="428"/>
    </location>
</feature>
<evidence type="ECO:0000313" key="3">
    <source>
        <dbReference type="Proteomes" id="UP000191522"/>
    </source>
</evidence>
<protein>
    <submittedName>
        <fullName evidence="2">Uncharacterized protein</fullName>
    </submittedName>
</protein>
<evidence type="ECO:0000256" key="1">
    <source>
        <dbReference type="SAM" id="MobiDB-lite"/>
    </source>
</evidence>
<organism evidence="2 3">
    <name type="scientific">Penicillium decumbens</name>
    <dbReference type="NCBI Taxonomy" id="69771"/>
    <lineage>
        <taxon>Eukaryota</taxon>
        <taxon>Fungi</taxon>
        <taxon>Dikarya</taxon>
        <taxon>Ascomycota</taxon>
        <taxon>Pezizomycotina</taxon>
        <taxon>Eurotiomycetes</taxon>
        <taxon>Eurotiomycetidae</taxon>
        <taxon>Eurotiales</taxon>
        <taxon>Aspergillaceae</taxon>
        <taxon>Penicillium</taxon>
    </lineage>
</organism>
<proteinExistence type="predicted"/>
<feature type="compositionally biased region" description="Basic residues" evidence="1">
    <location>
        <begin position="284"/>
        <end position="296"/>
    </location>
</feature>
<evidence type="ECO:0000313" key="2">
    <source>
        <dbReference type="EMBL" id="OQD77072.1"/>
    </source>
</evidence>
<feature type="region of interest" description="Disordered" evidence="1">
    <location>
        <begin position="492"/>
        <end position="556"/>
    </location>
</feature>
<feature type="region of interest" description="Disordered" evidence="1">
    <location>
        <begin position="247"/>
        <end position="317"/>
    </location>
</feature>
<dbReference type="OrthoDB" id="10529122at2759"/>
<gene>
    <name evidence="2" type="ORF">PENDEC_c003G00147</name>
</gene>
<dbReference type="EMBL" id="MDYL01000003">
    <property type="protein sequence ID" value="OQD77072.1"/>
    <property type="molecule type" value="Genomic_DNA"/>
</dbReference>
<keyword evidence="3" id="KW-1185">Reference proteome</keyword>
<reference evidence="3" key="1">
    <citation type="journal article" date="2017" name="Nat. Microbiol.">
        <title>Global analysis of biosynthetic gene clusters reveals vast potential of secondary metabolite production in Penicillium species.</title>
        <authorList>
            <person name="Nielsen J.C."/>
            <person name="Grijseels S."/>
            <person name="Prigent S."/>
            <person name="Ji B."/>
            <person name="Dainat J."/>
            <person name="Nielsen K.F."/>
            <person name="Frisvad J.C."/>
            <person name="Workman M."/>
            <person name="Nielsen J."/>
        </authorList>
    </citation>
    <scope>NUCLEOTIDE SEQUENCE [LARGE SCALE GENOMIC DNA]</scope>
    <source>
        <strain evidence="3">IBT 11843</strain>
    </source>
</reference>